<dbReference type="Gene3D" id="3.40.50.150">
    <property type="entry name" value="Vaccinia Virus protein VP39"/>
    <property type="match status" value="1"/>
</dbReference>
<dbReference type="Proteomes" id="UP000070467">
    <property type="component" value="Unassembled WGS sequence"/>
</dbReference>
<dbReference type="GO" id="GO:0032259">
    <property type="term" value="P:methylation"/>
    <property type="evidence" value="ECO:0007669"/>
    <property type="project" value="UniProtKB-KW"/>
</dbReference>
<dbReference type="CDD" id="cd02440">
    <property type="entry name" value="AdoMet_MTases"/>
    <property type="match status" value="1"/>
</dbReference>
<dbReference type="RefSeq" id="WP_066130244.1">
    <property type="nucleotide sequence ID" value="NZ_KQ959885.1"/>
</dbReference>
<reference evidence="2 3" key="1">
    <citation type="submission" date="2016-01" db="EMBL/GenBank/DDBJ databases">
        <authorList>
            <person name="Mitreva M."/>
            <person name="Pepin K.H."/>
            <person name="Mihindukulasuriya K.A."/>
            <person name="Fulton R."/>
            <person name="Fronick C."/>
            <person name="O'Laughlin M."/>
            <person name="Miner T."/>
            <person name="Herter B."/>
            <person name="Rosa B.A."/>
            <person name="Cordes M."/>
            <person name="Tomlinson C."/>
            <person name="Wollam A."/>
            <person name="Palsikar V.B."/>
            <person name="Mardis E.R."/>
            <person name="Wilson R.K."/>
        </authorList>
    </citation>
    <scope>NUCLEOTIDE SEQUENCE [LARGE SCALE GENOMIC DNA]</scope>
    <source>
        <strain evidence="2 3">KA00071</strain>
    </source>
</reference>
<dbReference type="InterPro" id="IPR050447">
    <property type="entry name" value="Erg6_SMT_methyltransf"/>
</dbReference>
<protein>
    <submittedName>
        <fullName evidence="2">Methyltransferase domain protein</fullName>
    </submittedName>
</protein>
<dbReference type="PANTHER" id="PTHR44068">
    <property type="entry name" value="ZGC:194242"/>
    <property type="match status" value="1"/>
</dbReference>
<dbReference type="InterPro" id="IPR029063">
    <property type="entry name" value="SAM-dependent_MTases_sf"/>
</dbReference>
<evidence type="ECO:0000313" key="3">
    <source>
        <dbReference type="Proteomes" id="UP000070467"/>
    </source>
</evidence>
<dbReference type="GO" id="GO:0008168">
    <property type="term" value="F:methyltransferase activity"/>
    <property type="evidence" value="ECO:0007669"/>
    <property type="project" value="UniProtKB-KW"/>
</dbReference>
<dbReference type="InterPro" id="IPR041698">
    <property type="entry name" value="Methyltransf_25"/>
</dbReference>
<comment type="caution">
    <text evidence="2">The sequence shown here is derived from an EMBL/GenBank/DDBJ whole genome shotgun (WGS) entry which is preliminary data.</text>
</comment>
<evidence type="ECO:0000259" key="1">
    <source>
        <dbReference type="Pfam" id="PF13649"/>
    </source>
</evidence>
<keyword evidence="2" id="KW-0489">Methyltransferase</keyword>
<dbReference type="EMBL" id="LSDB01000035">
    <property type="protein sequence ID" value="KXB57712.1"/>
    <property type="molecule type" value="Genomic_DNA"/>
</dbReference>
<evidence type="ECO:0000313" key="2">
    <source>
        <dbReference type="EMBL" id="KXB57712.1"/>
    </source>
</evidence>
<dbReference type="PANTHER" id="PTHR44068:SF11">
    <property type="entry name" value="GERANYL DIPHOSPHATE 2-C-METHYLTRANSFERASE"/>
    <property type="match status" value="1"/>
</dbReference>
<proteinExistence type="predicted"/>
<organism evidence="2 3">
    <name type="scientific">Gemelliphila asaccharolytica</name>
    <dbReference type="NCBI Taxonomy" id="502393"/>
    <lineage>
        <taxon>Bacteria</taxon>
        <taxon>Bacillati</taxon>
        <taxon>Bacillota</taxon>
        <taxon>Bacilli</taxon>
        <taxon>Bacillales</taxon>
        <taxon>Gemellaceae</taxon>
        <taxon>Gemelliphila</taxon>
    </lineage>
</organism>
<keyword evidence="3" id="KW-1185">Reference proteome</keyword>
<accession>A0ABR5TLJ2</accession>
<name>A0ABR5TLJ2_9BACL</name>
<keyword evidence="2" id="KW-0808">Transferase</keyword>
<gene>
    <name evidence="2" type="ORF">HMPREF1871_00790</name>
</gene>
<feature type="domain" description="Methyltransferase" evidence="1">
    <location>
        <begin position="41"/>
        <end position="134"/>
    </location>
</feature>
<dbReference type="SUPFAM" id="SSF53335">
    <property type="entry name" value="S-adenosyl-L-methionine-dependent methyltransferases"/>
    <property type="match status" value="1"/>
</dbReference>
<dbReference type="Pfam" id="PF13649">
    <property type="entry name" value="Methyltransf_25"/>
    <property type="match status" value="1"/>
</dbReference>
<sequence length="246" mass="28084">MSKVMGHVFLRRLGKKRLRPGGKEATDFLLNHMQIRENQKILEVACNNGVNLEILSKKYPSTKFYGVDLDSRMIEEAVQRGLKNVEFTKANAAKLPFEDESFDYIINEAMLTMLPNNVKEKVIKEYYRVLKPNGLLLTHDVCIINNEEKAIKILSNAINVSVSPLTKEKWFNIFSYNGLNVIDSISDKLTLMTPSGMIKDEGIVGTLRIIKNGLKKENRPQFIAMRKTFMKLKNDIAYIAIVSKKN</sequence>